<reference evidence="6 7" key="1">
    <citation type="submission" date="2020-08" db="EMBL/GenBank/DDBJ databases">
        <title>Genome public.</title>
        <authorList>
            <person name="Liu C."/>
            <person name="Sun Q."/>
        </authorList>
    </citation>
    <scope>NUCLEOTIDE SEQUENCE [LARGE SCALE GENOMIC DNA]</scope>
    <source>
        <strain evidence="6 7">NSJ-36</strain>
    </source>
</reference>
<comment type="cofactor">
    <cofactor evidence="1">
        <name>Mg(2+)</name>
        <dbReference type="ChEBI" id="CHEBI:18420"/>
    </cofactor>
</comment>
<dbReference type="InterPro" id="IPR015797">
    <property type="entry name" value="NUDIX_hydrolase-like_dom_sf"/>
</dbReference>
<organism evidence="6 7">
    <name type="scientific">Dorea hominis</name>
    <dbReference type="NCBI Taxonomy" id="2763040"/>
    <lineage>
        <taxon>Bacteria</taxon>
        <taxon>Bacillati</taxon>
        <taxon>Bacillota</taxon>
        <taxon>Clostridia</taxon>
        <taxon>Lachnospirales</taxon>
        <taxon>Lachnospiraceae</taxon>
        <taxon>Dorea</taxon>
    </lineage>
</organism>
<protein>
    <recommendedName>
        <fullName evidence="8">8-oxo-dGTP diphosphatase</fullName>
    </recommendedName>
</protein>
<dbReference type="PANTHER" id="PTHR47707">
    <property type="entry name" value="8-OXO-DGTP DIPHOSPHATASE"/>
    <property type="match status" value="1"/>
</dbReference>
<evidence type="ECO:0000313" key="6">
    <source>
        <dbReference type="EMBL" id="MBC5666127.1"/>
    </source>
</evidence>
<evidence type="ECO:0000256" key="3">
    <source>
        <dbReference type="ARBA" id="ARBA00022723"/>
    </source>
</evidence>
<accession>A0ABR7EXQ0</accession>
<keyword evidence="7" id="KW-1185">Reference proteome</keyword>
<dbReference type="Gene3D" id="3.90.79.10">
    <property type="entry name" value="Nucleoside Triphosphate Pyrophosphohydrolase"/>
    <property type="match status" value="1"/>
</dbReference>
<keyword evidence="3" id="KW-0479">Metal-binding</keyword>
<name>A0ABR7EXQ0_9FIRM</name>
<proteinExistence type="inferred from homology"/>
<evidence type="ECO:0008006" key="8">
    <source>
        <dbReference type="Google" id="ProtNLM"/>
    </source>
</evidence>
<dbReference type="PANTHER" id="PTHR47707:SF1">
    <property type="entry name" value="NUDIX HYDROLASE FAMILY PROTEIN"/>
    <property type="match status" value="1"/>
</dbReference>
<keyword evidence="4" id="KW-0378">Hydrolase</keyword>
<dbReference type="InterPro" id="IPR047127">
    <property type="entry name" value="MutT-like"/>
</dbReference>
<comment type="caution">
    <text evidence="6">The sequence shown here is derived from an EMBL/GenBank/DDBJ whole genome shotgun (WGS) entry which is preliminary data.</text>
</comment>
<evidence type="ECO:0000256" key="2">
    <source>
        <dbReference type="ARBA" id="ARBA00005582"/>
    </source>
</evidence>
<keyword evidence="5" id="KW-0460">Magnesium</keyword>
<evidence type="ECO:0000313" key="7">
    <source>
        <dbReference type="Proteomes" id="UP000647235"/>
    </source>
</evidence>
<comment type="similarity">
    <text evidence="2">Belongs to the Nudix hydrolase family.</text>
</comment>
<gene>
    <name evidence="6" type="ORF">H8S07_12855</name>
</gene>
<evidence type="ECO:0000256" key="5">
    <source>
        <dbReference type="ARBA" id="ARBA00022842"/>
    </source>
</evidence>
<dbReference type="Proteomes" id="UP000647235">
    <property type="component" value="Unassembled WGS sequence"/>
</dbReference>
<dbReference type="EMBL" id="JACOOY010000020">
    <property type="protein sequence ID" value="MBC5666127.1"/>
    <property type="molecule type" value="Genomic_DNA"/>
</dbReference>
<evidence type="ECO:0000256" key="1">
    <source>
        <dbReference type="ARBA" id="ARBA00001946"/>
    </source>
</evidence>
<dbReference type="SUPFAM" id="SSF55811">
    <property type="entry name" value="Nudix"/>
    <property type="match status" value="1"/>
</dbReference>
<sequence length="78" mass="9307">MEELDTEVTVGEWIETIEYDYPMFHLSMDCFWCEIVKGNLVLEEHEAARWLSEEQLDEVEWLPADVTLIEKIRKEMNG</sequence>
<evidence type="ECO:0000256" key="4">
    <source>
        <dbReference type="ARBA" id="ARBA00022801"/>
    </source>
</evidence>